<evidence type="ECO:0000256" key="3">
    <source>
        <dbReference type="ARBA" id="ARBA00022555"/>
    </source>
</evidence>
<keyword evidence="4 6" id="KW-0819">tRNA processing</keyword>
<evidence type="ECO:0000259" key="7">
    <source>
        <dbReference type="Pfam" id="PF01138"/>
    </source>
</evidence>
<dbReference type="Pfam" id="PF01138">
    <property type="entry name" value="RNase_PH"/>
    <property type="match status" value="1"/>
</dbReference>
<dbReference type="NCBIfam" id="TIGR01966">
    <property type="entry name" value="RNasePH"/>
    <property type="match status" value="1"/>
</dbReference>
<reference evidence="9 10" key="1">
    <citation type="submission" date="2017-08" db="EMBL/GenBank/DDBJ databases">
        <title>Infants hospitalized years apart are colonized by the same room-sourced microbial strains.</title>
        <authorList>
            <person name="Brooks B."/>
            <person name="Olm M.R."/>
            <person name="Firek B.A."/>
            <person name="Baker R."/>
            <person name="Thomas B.C."/>
            <person name="Morowitz M.J."/>
            <person name="Banfield J.F."/>
        </authorList>
    </citation>
    <scope>NUCLEOTIDE SEQUENCE [LARGE SCALE GENOMIC DNA]</scope>
    <source>
        <strain evidence="9">S2_003_000_R2_14</strain>
    </source>
</reference>
<sequence>MRSYNRGLLETRPVTLTPNINKHAEGSCLVEFGDTKVHCTASVEEKVPPHVYGTGSGWVTAEYGMLPRATHDRSRREAAQGKQQGRTLEIQRLIGRALRASIDLKTLGNRTLTLDCDVLQADGGTRTAAITGAYVAMVLALRKLKAKGTLSQLPKLTHVAAISVGVVKGNVSVDLDYVEDSSGEVDLNVVALEGERLVEVQGTAEHGSFDRAQLNAMVDAGLAATAQLIAAQKLVLG</sequence>
<dbReference type="InterPro" id="IPR002381">
    <property type="entry name" value="RNase_PH_bac-type"/>
</dbReference>
<comment type="function">
    <text evidence="6">Phosphorolytic 3'-5' exoribonuclease that plays an important role in tRNA 3'-end maturation. Removes nucleotide residues following the 3'-CCA terminus of tRNAs; can also add nucleotides to the ends of RNA molecules by using nucleoside diphosphates as substrates, but this may not be physiologically important. Probably plays a role in initiation of 16S rRNA degradation (leading to ribosome degradation) during starvation.</text>
</comment>
<dbReference type="Pfam" id="PF03725">
    <property type="entry name" value="RNase_PH_C"/>
    <property type="match status" value="1"/>
</dbReference>
<dbReference type="GO" id="GO:0031125">
    <property type="term" value="P:rRNA 3'-end processing"/>
    <property type="evidence" value="ECO:0007669"/>
    <property type="project" value="UniProtKB-ARBA"/>
</dbReference>
<feature type="domain" description="Exoribonuclease phosphorolytic" evidence="7">
    <location>
        <begin position="10"/>
        <end position="140"/>
    </location>
</feature>
<dbReference type="SUPFAM" id="SSF55666">
    <property type="entry name" value="Ribonuclease PH domain 2-like"/>
    <property type="match status" value="1"/>
</dbReference>
<dbReference type="InterPro" id="IPR050080">
    <property type="entry name" value="RNase_PH"/>
</dbReference>
<comment type="catalytic activity">
    <reaction evidence="6">
        <text>tRNA(n+1) + phosphate = tRNA(n) + a ribonucleoside 5'-diphosphate</text>
        <dbReference type="Rhea" id="RHEA:10628"/>
        <dbReference type="Rhea" id="RHEA-COMP:17343"/>
        <dbReference type="Rhea" id="RHEA-COMP:17344"/>
        <dbReference type="ChEBI" id="CHEBI:43474"/>
        <dbReference type="ChEBI" id="CHEBI:57930"/>
        <dbReference type="ChEBI" id="CHEBI:173114"/>
        <dbReference type="EC" id="2.7.7.56"/>
    </reaction>
</comment>
<feature type="binding site" evidence="6">
    <location>
        <begin position="124"/>
        <end position="126"/>
    </location>
    <ligand>
        <name>phosphate</name>
        <dbReference type="ChEBI" id="CHEBI:43474"/>
        <note>substrate</note>
    </ligand>
</feature>
<dbReference type="AlphaFoldDB" id="A0A2W5TRS6"/>
<feature type="domain" description="Exoribonuclease phosphorolytic" evidence="8">
    <location>
        <begin position="159"/>
        <end position="223"/>
    </location>
</feature>
<dbReference type="InterPro" id="IPR027408">
    <property type="entry name" value="PNPase/RNase_PH_dom_sf"/>
</dbReference>
<evidence type="ECO:0000313" key="10">
    <source>
        <dbReference type="Proteomes" id="UP000249061"/>
    </source>
</evidence>
<keyword evidence="2 6" id="KW-0698">rRNA processing</keyword>
<dbReference type="Proteomes" id="UP000249061">
    <property type="component" value="Unassembled WGS sequence"/>
</dbReference>
<dbReference type="EMBL" id="QFQP01000003">
    <property type="protein sequence ID" value="PZR16617.1"/>
    <property type="molecule type" value="Genomic_DNA"/>
</dbReference>
<dbReference type="FunFam" id="3.30.230.70:FF:000003">
    <property type="entry name" value="Ribonuclease PH"/>
    <property type="match status" value="1"/>
</dbReference>
<evidence type="ECO:0000256" key="5">
    <source>
        <dbReference type="ARBA" id="ARBA00022884"/>
    </source>
</evidence>
<dbReference type="InterPro" id="IPR015847">
    <property type="entry name" value="ExoRNase_PH_dom2"/>
</dbReference>
<accession>A0A2W5TRS6</accession>
<comment type="subunit">
    <text evidence="6">Homohexameric ring arranged as a trimer of dimers.</text>
</comment>
<keyword evidence="6" id="KW-0808">Transferase</keyword>
<dbReference type="PROSITE" id="PS01277">
    <property type="entry name" value="RIBONUCLEASE_PH"/>
    <property type="match status" value="1"/>
</dbReference>
<protein>
    <recommendedName>
        <fullName evidence="6">Ribonuclease PH</fullName>
        <shortName evidence="6">RNase PH</shortName>
        <ecNumber evidence="6">2.7.7.56</ecNumber>
    </recommendedName>
    <alternativeName>
        <fullName evidence="6">tRNA nucleotidyltransferase</fullName>
    </alternativeName>
</protein>
<comment type="caution">
    <text evidence="9">The sequence shown here is derived from an EMBL/GenBank/DDBJ whole genome shotgun (WGS) entry which is preliminary data.</text>
</comment>
<organism evidence="9 10">
    <name type="scientific">Archangium gephyra</name>
    <dbReference type="NCBI Taxonomy" id="48"/>
    <lineage>
        <taxon>Bacteria</taxon>
        <taxon>Pseudomonadati</taxon>
        <taxon>Myxococcota</taxon>
        <taxon>Myxococcia</taxon>
        <taxon>Myxococcales</taxon>
        <taxon>Cystobacterineae</taxon>
        <taxon>Archangiaceae</taxon>
        <taxon>Archangium</taxon>
    </lineage>
</organism>
<gene>
    <name evidence="6" type="primary">rph</name>
    <name evidence="9" type="ORF">DI536_05510</name>
</gene>
<name>A0A2W5TRS6_9BACT</name>
<evidence type="ECO:0000259" key="8">
    <source>
        <dbReference type="Pfam" id="PF03725"/>
    </source>
</evidence>
<dbReference type="InterPro" id="IPR001247">
    <property type="entry name" value="ExoRNase_PH_dom1"/>
</dbReference>
<dbReference type="PANTHER" id="PTHR11953:SF0">
    <property type="entry name" value="EXOSOME COMPLEX COMPONENT RRP41"/>
    <property type="match status" value="1"/>
</dbReference>
<evidence type="ECO:0000256" key="2">
    <source>
        <dbReference type="ARBA" id="ARBA00022552"/>
    </source>
</evidence>
<keyword evidence="3 6" id="KW-0820">tRNA-binding</keyword>
<dbReference type="CDD" id="cd11362">
    <property type="entry name" value="RNase_PH_bact"/>
    <property type="match status" value="1"/>
</dbReference>
<dbReference type="HAMAP" id="MF_00564">
    <property type="entry name" value="RNase_PH"/>
    <property type="match status" value="1"/>
</dbReference>
<evidence type="ECO:0000313" key="9">
    <source>
        <dbReference type="EMBL" id="PZR16617.1"/>
    </source>
</evidence>
<dbReference type="GO" id="GO:0008033">
    <property type="term" value="P:tRNA processing"/>
    <property type="evidence" value="ECO:0007669"/>
    <property type="project" value="UniProtKB-UniRule"/>
</dbReference>
<keyword evidence="6" id="KW-0548">Nucleotidyltransferase</keyword>
<dbReference type="InterPro" id="IPR018336">
    <property type="entry name" value="RNase_PH_CS"/>
</dbReference>
<evidence type="ECO:0000256" key="1">
    <source>
        <dbReference type="ARBA" id="ARBA00006678"/>
    </source>
</evidence>
<proteinExistence type="inferred from homology"/>
<dbReference type="PANTHER" id="PTHR11953">
    <property type="entry name" value="EXOSOME COMPLEX COMPONENT"/>
    <property type="match status" value="1"/>
</dbReference>
<dbReference type="GO" id="GO:0016075">
    <property type="term" value="P:rRNA catabolic process"/>
    <property type="evidence" value="ECO:0007669"/>
    <property type="project" value="UniProtKB-UniRule"/>
</dbReference>
<dbReference type="GO" id="GO:0000049">
    <property type="term" value="F:tRNA binding"/>
    <property type="evidence" value="ECO:0007669"/>
    <property type="project" value="UniProtKB-UniRule"/>
</dbReference>
<dbReference type="Gene3D" id="3.30.230.70">
    <property type="entry name" value="GHMP Kinase, N-terminal domain"/>
    <property type="match status" value="1"/>
</dbReference>
<dbReference type="GO" id="GO:0009022">
    <property type="term" value="F:tRNA nucleotidyltransferase activity"/>
    <property type="evidence" value="ECO:0007669"/>
    <property type="project" value="UniProtKB-UniRule"/>
</dbReference>
<dbReference type="InterPro" id="IPR036345">
    <property type="entry name" value="ExoRNase_PH_dom2_sf"/>
</dbReference>
<dbReference type="GO" id="GO:0000175">
    <property type="term" value="F:3'-5'-RNA exonuclease activity"/>
    <property type="evidence" value="ECO:0007669"/>
    <property type="project" value="UniProtKB-UniRule"/>
</dbReference>
<comment type="similarity">
    <text evidence="1 6">Belongs to the RNase PH family.</text>
</comment>
<dbReference type="SUPFAM" id="SSF54211">
    <property type="entry name" value="Ribosomal protein S5 domain 2-like"/>
    <property type="match status" value="1"/>
</dbReference>
<evidence type="ECO:0000256" key="4">
    <source>
        <dbReference type="ARBA" id="ARBA00022694"/>
    </source>
</evidence>
<feature type="binding site" evidence="6">
    <location>
        <position position="86"/>
    </location>
    <ligand>
        <name>phosphate</name>
        <dbReference type="ChEBI" id="CHEBI:43474"/>
        <note>substrate</note>
    </ligand>
</feature>
<evidence type="ECO:0000256" key="6">
    <source>
        <dbReference type="HAMAP-Rule" id="MF_00564"/>
    </source>
</evidence>
<dbReference type="EC" id="2.7.7.56" evidence="6"/>
<keyword evidence="5" id="KW-0694">RNA-binding</keyword>
<dbReference type="InterPro" id="IPR020568">
    <property type="entry name" value="Ribosomal_Su5_D2-typ_SF"/>
</dbReference>